<evidence type="ECO:0000256" key="1">
    <source>
        <dbReference type="ARBA" id="ARBA00022603"/>
    </source>
</evidence>
<comment type="caution">
    <text evidence="4">The sequence shown here is derived from an EMBL/GenBank/DDBJ whole genome shotgun (WGS) entry which is preliminary data.</text>
</comment>
<name>A0A660L7Q5_9ACTN</name>
<proteinExistence type="predicted"/>
<sequence length="182" mass="20168">MRVITGTARGTKLRPPSSDGTRPISDRGKEALFSILGQRIPASRFLDLFAGTGGVGIEALSRGALSATFVENGDVALRDLRWNLERTRLDDAAVVLGQDVFHYLKRPPADPFDVIFVAPPQWKELWEPTVQLIDAAPAWLAEDGVVVVQTDPKEIHDLELEHLERRDVRRYGGVAFAFYTSS</sequence>
<evidence type="ECO:0000313" key="5">
    <source>
        <dbReference type="Proteomes" id="UP000278962"/>
    </source>
</evidence>
<dbReference type="SUPFAM" id="SSF53335">
    <property type="entry name" value="S-adenosyl-L-methionine-dependent methyltransferases"/>
    <property type="match status" value="1"/>
</dbReference>
<dbReference type="OrthoDB" id="9803017at2"/>
<dbReference type="Pfam" id="PF03602">
    <property type="entry name" value="Cons_hypoth95"/>
    <property type="match status" value="1"/>
</dbReference>
<dbReference type="RefSeq" id="WP_121246938.1">
    <property type="nucleotide sequence ID" value="NZ_RBIL01000001.1"/>
</dbReference>
<evidence type="ECO:0000313" key="4">
    <source>
        <dbReference type="EMBL" id="RKQ90406.1"/>
    </source>
</evidence>
<dbReference type="PIRSF" id="PIRSF004553">
    <property type="entry name" value="CHP00095"/>
    <property type="match status" value="1"/>
</dbReference>
<dbReference type="InterPro" id="IPR029063">
    <property type="entry name" value="SAM-dependent_MTases_sf"/>
</dbReference>
<organism evidence="4 5">
    <name type="scientific">Solirubrobacter pauli</name>
    <dbReference type="NCBI Taxonomy" id="166793"/>
    <lineage>
        <taxon>Bacteria</taxon>
        <taxon>Bacillati</taxon>
        <taxon>Actinomycetota</taxon>
        <taxon>Thermoleophilia</taxon>
        <taxon>Solirubrobacterales</taxon>
        <taxon>Solirubrobacteraceae</taxon>
        <taxon>Solirubrobacter</taxon>
    </lineage>
</organism>
<keyword evidence="1 4" id="KW-0489">Methyltransferase</keyword>
<reference evidence="4 5" key="1">
    <citation type="submission" date="2018-10" db="EMBL/GenBank/DDBJ databases">
        <title>Genomic Encyclopedia of Archaeal and Bacterial Type Strains, Phase II (KMG-II): from individual species to whole genera.</title>
        <authorList>
            <person name="Goeker M."/>
        </authorList>
    </citation>
    <scope>NUCLEOTIDE SEQUENCE [LARGE SCALE GENOMIC DNA]</scope>
    <source>
        <strain evidence="4 5">DSM 14954</strain>
    </source>
</reference>
<dbReference type="PANTHER" id="PTHR43542">
    <property type="entry name" value="METHYLTRANSFERASE"/>
    <property type="match status" value="1"/>
</dbReference>
<dbReference type="AlphaFoldDB" id="A0A660L7Q5"/>
<accession>A0A660L7Q5</accession>
<dbReference type="GO" id="GO:0031167">
    <property type="term" value="P:rRNA methylation"/>
    <property type="evidence" value="ECO:0007669"/>
    <property type="project" value="InterPro"/>
</dbReference>
<dbReference type="PANTHER" id="PTHR43542:SF1">
    <property type="entry name" value="METHYLTRANSFERASE"/>
    <property type="match status" value="1"/>
</dbReference>
<evidence type="ECO:0000256" key="2">
    <source>
        <dbReference type="ARBA" id="ARBA00022679"/>
    </source>
</evidence>
<dbReference type="CDD" id="cd02440">
    <property type="entry name" value="AdoMet_MTases"/>
    <property type="match status" value="1"/>
</dbReference>
<dbReference type="NCBIfam" id="TIGR00095">
    <property type="entry name" value="16S rRNA (guanine(966)-N(2))-methyltransferase RsmD"/>
    <property type="match status" value="1"/>
</dbReference>
<dbReference type="GO" id="GO:0008168">
    <property type="term" value="F:methyltransferase activity"/>
    <property type="evidence" value="ECO:0007669"/>
    <property type="project" value="UniProtKB-KW"/>
</dbReference>
<dbReference type="EMBL" id="RBIL01000001">
    <property type="protein sequence ID" value="RKQ90406.1"/>
    <property type="molecule type" value="Genomic_DNA"/>
</dbReference>
<keyword evidence="5" id="KW-1185">Reference proteome</keyword>
<keyword evidence="2 4" id="KW-0808">Transferase</keyword>
<evidence type="ECO:0000256" key="3">
    <source>
        <dbReference type="SAM" id="MobiDB-lite"/>
    </source>
</evidence>
<gene>
    <name evidence="4" type="ORF">C8N24_0208</name>
</gene>
<feature type="region of interest" description="Disordered" evidence="3">
    <location>
        <begin position="1"/>
        <end position="24"/>
    </location>
</feature>
<dbReference type="InterPro" id="IPR004398">
    <property type="entry name" value="RNA_MeTrfase_RsmD"/>
</dbReference>
<dbReference type="Gene3D" id="3.40.50.150">
    <property type="entry name" value="Vaccinia Virus protein VP39"/>
    <property type="match status" value="1"/>
</dbReference>
<dbReference type="Proteomes" id="UP000278962">
    <property type="component" value="Unassembled WGS sequence"/>
</dbReference>
<protein>
    <submittedName>
        <fullName evidence="4">16S rRNA (Guanine(966)-N(2))-methyltransferase RsmD</fullName>
    </submittedName>
</protein>